<evidence type="ECO:0000313" key="5">
    <source>
        <dbReference type="EMBL" id="PWG64452.1"/>
    </source>
</evidence>
<dbReference type="Pfam" id="PF00534">
    <property type="entry name" value="Glycos_transf_1"/>
    <property type="match status" value="1"/>
</dbReference>
<feature type="domain" description="Glycosyltransferase subfamily 4-like N-terminal" evidence="4">
    <location>
        <begin position="27"/>
        <end position="183"/>
    </location>
</feature>
<evidence type="ECO:0000256" key="2">
    <source>
        <dbReference type="ARBA" id="ARBA00022679"/>
    </source>
</evidence>
<keyword evidence="6" id="KW-1185">Reference proteome</keyword>
<proteinExistence type="predicted"/>
<dbReference type="EMBL" id="QFFM01000017">
    <property type="protein sequence ID" value="PWG64452.1"/>
    <property type="molecule type" value="Genomic_DNA"/>
</dbReference>
<gene>
    <name evidence="5" type="ORF">DF196_08690</name>
</gene>
<dbReference type="Proteomes" id="UP000245876">
    <property type="component" value="Unassembled WGS sequence"/>
</dbReference>
<dbReference type="PANTHER" id="PTHR12526">
    <property type="entry name" value="GLYCOSYLTRANSFERASE"/>
    <property type="match status" value="1"/>
</dbReference>
<keyword evidence="1" id="KW-0328">Glycosyltransferase</keyword>
<name>A0A2U2N5U1_9BIFI</name>
<evidence type="ECO:0000259" key="3">
    <source>
        <dbReference type="Pfam" id="PF00534"/>
    </source>
</evidence>
<dbReference type="InterPro" id="IPR001296">
    <property type="entry name" value="Glyco_trans_1"/>
</dbReference>
<dbReference type="GO" id="GO:0016757">
    <property type="term" value="F:glycosyltransferase activity"/>
    <property type="evidence" value="ECO:0007669"/>
    <property type="project" value="UniProtKB-KW"/>
</dbReference>
<feature type="domain" description="Glycosyl transferase family 1" evidence="3">
    <location>
        <begin position="190"/>
        <end position="347"/>
    </location>
</feature>
<dbReference type="Pfam" id="PF13439">
    <property type="entry name" value="Glyco_transf_4"/>
    <property type="match status" value="1"/>
</dbReference>
<dbReference type="PANTHER" id="PTHR12526:SF630">
    <property type="entry name" value="GLYCOSYLTRANSFERASE"/>
    <property type="match status" value="1"/>
</dbReference>
<evidence type="ECO:0000259" key="4">
    <source>
        <dbReference type="Pfam" id="PF13439"/>
    </source>
</evidence>
<reference evidence="5 6" key="1">
    <citation type="journal article" date="2018" name="Int. J. Syst. Evol. Microbiol.">
        <title>Bifidobacterium callitrichidarum sp. nov. from the faeces of the emperor tamarin (Saguinus imperator).</title>
        <authorList>
            <person name="Modesto M."/>
            <person name="Michelini S."/>
            <person name="Sansosti M.C."/>
            <person name="De Filippo C."/>
            <person name="Cavalieri D."/>
            <person name="Qvirist L."/>
            <person name="Andlid T."/>
            <person name="Spiezio C."/>
            <person name="Sandri C."/>
            <person name="Pascarelli S."/>
            <person name="Sgorbati B."/>
            <person name="Mattarelli P."/>
        </authorList>
    </citation>
    <scope>NUCLEOTIDE SEQUENCE [LARGE SCALE GENOMIC DNA]</scope>
    <source>
        <strain evidence="5 6">TRI 5</strain>
    </source>
</reference>
<protein>
    <submittedName>
        <fullName evidence="5">Glycosyltransferase family 4 protein</fullName>
    </submittedName>
</protein>
<dbReference type="Gene3D" id="3.40.50.2000">
    <property type="entry name" value="Glycogen Phosphorylase B"/>
    <property type="match status" value="2"/>
</dbReference>
<evidence type="ECO:0000256" key="1">
    <source>
        <dbReference type="ARBA" id="ARBA00022676"/>
    </source>
</evidence>
<evidence type="ECO:0000313" key="6">
    <source>
        <dbReference type="Proteomes" id="UP000245876"/>
    </source>
</evidence>
<organism evidence="5 6">
    <name type="scientific">Bifidobacterium callitrichidarum</name>
    <dbReference type="NCBI Taxonomy" id="2052941"/>
    <lineage>
        <taxon>Bacteria</taxon>
        <taxon>Bacillati</taxon>
        <taxon>Actinomycetota</taxon>
        <taxon>Actinomycetes</taxon>
        <taxon>Bifidobacteriales</taxon>
        <taxon>Bifidobacteriaceae</taxon>
        <taxon>Bifidobacterium</taxon>
    </lineage>
</organism>
<keyword evidence="2 5" id="KW-0808">Transferase</keyword>
<accession>A0A2U2N5U1</accession>
<dbReference type="SUPFAM" id="SSF53756">
    <property type="entry name" value="UDP-Glycosyltransferase/glycogen phosphorylase"/>
    <property type="match status" value="1"/>
</dbReference>
<dbReference type="InterPro" id="IPR028098">
    <property type="entry name" value="Glyco_trans_4-like_N"/>
</dbReference>
<dbReference type="CDD" id="cd03820">
    <property type="entry name" value="GT4_AmsD-like"/>
    <property type="match status" value="1"/>
</dbReference>
<comment type="caution">
    <text evidence="5">The sequence shown here is derived from an EMBL/GenBank/DDBJ whole genome shotgun (WGS) entry which is preliminary data.</text>
</comment>
<sequence>MVLSNRDYEETMTKKICFLNGVIAHSGGTERVGIMIANALAQRGYDVTILSFWDYGQPFFPVDERVKVDYLLKPSSEGKLYRTFVYPVWKLRRYIKSHSFDVLIDIDSALAYWTTWALRGLSCHHIVWDHFNYVHAQSERKRIRAIQLTKRYADKLVLLTQQDRRMYLDAEFPEEKLQVINNPSPFEDATPSPRTEHTVLAVGRLTEQKGFDRLIAVWSRIEDRAGDWQLVIVGSGELESGLKQQVSDFGLGNVRFVPATSDIEQWYDKASIYAMTSRFEGFPMVLLEAMAKGLPIVAYDCLTGPSELVDDDVNGHLVQDGDEERFAENLLSLMWNRQLQDRYSYSALRLIEDFSVDAIASQWEELINGLG</sequence>
<dbReference type="AlphaFoldDB" id="A0A2U2N5U1"/>